<feature type="transmembrane region" description="Helical" evidence="1">
    <location>
        <begin position="109"/>
        <end position="138"/>
    </location>
</feature>
<feature type="transmembrane region" description="Helical" evidence="1">
    <location>
        <begin position="145"/>
        <end position="166"/>
    </location>
</feature>
<keyword evidence="1" id="KW-0812">Transmembrane</keyword>
<sequence length="208" mass="22809">MTSSAREILKWLAVVLMTCDHVAKVIYGGYVAGLSEAGRVAFPLFALVMAYNLAQPGADAVKSVRRLGAWGLIAQPVHALAFGYWLPLNILLTFALCAAGIYAAGQRRWVVLAFAAAVPSAFVDYQWAGVGFVLLAWLAFRRRQYWLLVPAFAAICWFNGNLWALAAIPVALGLSRLVWPVPRGRWAFYGYYVAHLACIGLLVPILRP</sequence>
<feature type="transmembrane region" description="Helical" evidence="1">
    <location>
        <begin position="79"/>
        <end position="103"/>
    </location>
</feature>
<organism evidence="2 3">
    <name type="scientific">Stenotrophomonas maltophilia</name>
    <name type="common">Pseudomonas maltophilia</name>
    <name type="synonym">Xanthomonas maltophilia</name>
    <dbReference type="NCBI Taxonomy" id="40324"/>
    <lineage>
        <taxon>Bacteria</taxon>
        <taxon>Pseudomonadati</taxon>
        <taxon>Pseudomonadota</taxon>
        <taxon>Gammaproteobacteria</taxon>
        <taxon>Lysobacterales</taxon>
        <taxon>Lysobacteraceae</taxon>
        <taxon>Stenotrophomonas</taxon>
        <taxon>Stenotrophomonas maltophilia group</taxon>
    </lineage>
</organism>
<name>A0A1A6Y0U1_STEMA</name>
<keyword evidence="1" id="KW-1133">Transmembrane helix</keyword>
<comment type="caution">
    <text evidence="2">The sequence shown here is derived from an EMBL/GenBank/DDBJ whole genome shotgun (WGS) entry which is preliminary data.</text>
</comment>
<dbReference type="InterPro" id="IPR008875">
    <property type="entry name" value="TraX"/>
</dbReference>
<accession>A0A1A6Y0U1</accession>
<dbReference type="Proteomes" id="UP000092256">
    <property type="component" value="Unassembled WGS sequence"/>
</dbReference>
<feature type="transmembrane region" description="Helical" evidence="1">
    <location>
        <begin position="186"/>
        <end position="206"/>
    </location>
</feature>
<dbReference type="OrthoDB" id="9781069at2"/>
<evidence type="ECO:0000313" key="3">
    <source>
        <dbReference type="Proteomes" id="UP000092256"/>
    </source>
</evidence>
<dbReference type="NCBIfam" id="NF010454">
    <property type="entry name" value="PRK13882.1-1"/>
    <property type="match status" value="1"/>
</dbReference>
<evidence type="ECO:0000256" key="1">
    <source>
        <dbReference type="SAM" id="Phobius"/>
    </source>
</evidence>
<gene>
    <name evidence="2" type="ORF">A9K58_06500</name>
</gene>
<proteinExistence type="predicted"/>
<dbReference type="AlphaFoldDB" id="A0A1A6Y0U1"/>
<dbReference type="EMBL" id="LYVJ01000004">
    <property type="protein sequence ID" value="OBU68459.1"/>
    <property type="molecule type" value="Genomic_DNA"/>
</dbReference>
<dbReference type="Pfam" id="PF05857">
    <property type="entry name" value="TraX"/>
    <property type="match status" value="1"/>
</dbReference>
<evidence type="ECO:0000313" key="2">
    <source>
        <dbReference type="EMBL" id="OBU68459.1"/>
    </source>
</evidence>
<keyword evidence="1" id="KW-0472">Membrane</keyword>
<reference evidence="2 3" key="1">
    <citation type="submission" date="2016-05" db="EMBL/GenBank/DDBJ databases">
        <title>Draft Genome Sequences of Stenotrophomonas maltophilia Strains Sm32COP, Sm41DVV, Sm46PAILV, SmF3, SmF22, SmSOFb1 and SmCVFa1, Isolated from Different Manures, in France.</title>
        <authorList>
            <person name="Nazaret S."/>
            <person name="Bodilis J."/>
        </authorList>
    </citation>
    <scope>NUCLEOTIDE SEQUENCE [LARGE SCALE GENOMIC DNA]</scope>
    <source>
        <strain evidence="2 3">Sm46PAILV</strain>
    </source>
</reference>
<protein>
    <submittedName>
        <fullName evidence="2">Conjugal transfer protein</fullName>
    </submittedName>
</protein>
<dbReference type="RefSeq" id="WP_065198580.1">
    <property type="nucleotide sequence ID" value="NZ_LYVJ01000004.1"/>
</dbReference>